<dbReference type="EMBL" id="QRBI01000190">
    <property type="protein sequence ID" value="RMB95049.1"/>
    <property type="molecule type" value="Genomic_DNA"/>
</dbReference>
<feature type="domain" description="Myosin motor" evidence="11">
    <location>
        <begin position="179"/>
        <end position="885"/>
    </location>
</feature>
<dbReference type="InterPro" id="IPR000048">
    <property type="entry name" value="IQ_motif_EF-hand-BS"/>
</dbReference>
<dbReference type="Gene3D" id="1.20.5.4820">
    <property type="match status" value="1"/>
</dbReference>
<keyword evidence="10" id="KW-0472">Membrane</keyword>
<keyword evidence="2 8" id="KW-0547">Nucleotide-binding</keyword>
<dbReference type="PANTHER" id="PTHR45615">
    <property type="entry name" value="MYOSIN HEAVY CHAIN, NON-MUSCLE"/>
    <property type="match status" value="1"/>
</dbReference>
<feature type="domain" description="Myosin N-terminal SH3-like" evidence="12">
    <location>
        <begin position="31"/>
        <end position="81"/>
    </location>
</feature>
<dbReference type="PROSITE" id="PS50096">
    <property type="entry name" value="IQ"/>
    <property type="match status" value="1"/>
</dbReference>
<reference evidence="13 14" key="1">
    <citation type="submission" date="2018-07" db="EMBL/GenBank/DDBJ databases">
        <title>A high quality draft genome assembly of the barn swallow (H. rustica rustica).</title>
        <authorList>
            <person name="Formenti G."/>
            <person name="Chiara M."/>
            <person name="Poveda L."/>
            <person name="Francoijs K.-J."/>
            <person name="Bonisoli-Alquati A."/>
            <person name="Canova L."/>
            <person name="Gianfranceschi L."/>
            <person name="Horner D.S."/>
            <person name="Saino N."/>
        </authorList>
    </citation>
    <scope>NUCLEOTIDE SEQUENCE [LARGE SCALE GENOMIC DNA]</scope>
    <source>
        <strain evidence="13">Chelidonia</strain>
        <tissue evidence="13">Blood</tissue>
    </source>
</reference>
<dbReference type="Gene3D" id="2.30.30.360">
    <property type="entry name" value="Myosin S1 fragment, N-terminal"/>
    <property type="match status" value="1"/>
</dbReference>
<dbReference type="SUPFAM" id="SSF90257">
    <property type="entry name" value="Myosin rod fragments"/>
    <property type="match status" value="6"/>
</dbReference>
<feature type="transmembrane region" description="Helical" evidence="10">
    <location>
        <begin position="2214"/>
        <end position="2240"/>
    </location>
</feature>
<evidence type="ECO:0000256" key="10">
    <source>
        <dbReference type="SAM" id="Phobius"/>
    </source>
</evidence>
<keyword evidence="5 8" id="KW-0518">Myosin</keyword>
<dbReference type="Gene3D" id="1.20.58.530">
    <property type="match status" value="1"/>
</dbReference>
<dbReference type="Gene3D" id="1.20.120.720">
    <property type="entry name" value="Myosin VI head, motor domain, U50 subdomain"/>
    <property type="match status" value="1"/>
</dbReference>
<dbReference type="FunFam" id="2.30.30.360:FF:000001">
    <property type="entry name" value="Myosin heavy chain"/>
    <property type="match status" value="1"/>
</dbReference>
<organism evidence="13 14">
    <name type="scientific">Hirundo rustica rustica</name>
    <dbReference type="NCBI Taxonomy" id="333673"/>
    <lineage>
        <taxon>Eukaryota</taxon>
        <taxon>Metazoa</taxon>
        <taxon>Chordata</taxon>
        <taxon>Craniata</taxon>
        <taxon>Vertebrata</taxon>
        <taxon>Euteleostomi</taxon>
        <taxon>Archelosauria</taxon>
        <taxon>Archosauria</taxon>
        <taxon>Dinosauria</taxon>
        <taxon>Saurischia</taxon>
        <taxon>Theropoda</taxon>
        <taxon>Coelurosauria</taxon>
        <taxon>Aves</taxon>
        <taxon>Neognathae</taxon>
        <taxon>Neoaves</taxon>
        <taxon>Telluraves</taxon>
        <taxon>Australaves</taxon>
        <taxon>Passeriformes</taxon>
        <taxon>Sylvioidea</taxon>
        <taxon>Hirundinidae</taxon>
        <taxon>Hirundo</taxon>
    </lineage>
</organism>
<dbReference type="SUPFAM" id="SSF52540">
    <property type="entry name" value="P-loop containing nucleoside triphosphate hydrolases"/>
    <property type="match status" value="1"/>
</dbReference>
<dbReference type="FunFam" id="1.20.5.340:FF:000007">
    <property type="entry name" value="Myosin heavy chain, non-muscle"/>
    <property type="match status" value="1"/>
</dbReference>
<gene>
    <name evidence="13" type="ORF">DUI87_28491</name>
</gene>
<sequence length="2368" mass="274314">MAQRSGQEDPERYLFVDRAVIYNPATQADWTAKKLVWIPSERHGFEAASIKEEKGDEVLVELAENGKKALVNKDDVQKMNPPKFSKVEDMAELTCLNEASVLHNLKDRYYSGLIYSNGYYQILQNENAHFTGGVEHQKVSIKLELGKRKRDLNVSGKEIRYSSPILPTLVIFKLLFMQTYSGLFCVVINPYKNLPIYSENIIEMYRGKKRHEMPPHIYAISESAYRCMLQDREDQSILCTGESGAGKTENTKKVIQYLAHVASSHKGRKDHNIPGELERQLLQANPILESFGNAKTVKNDNSSRFGKFIRINFDVTGYIVGANIETSDLLLEGFNNYRFLSNGYIPIPGQQDKDNFQETMEAMHIMGFSHDEILSMLKVVSSVLQFGNISFKKERNTDQASMPENTVAQKLCHLLGMNVMEFTRAILTPRIKVGRDYVQKAQTKEQVSFQRCSKDPGEQTKEQVSFQRCSKHPGEQTKEQVSFQRCSKDPVEQTKEQADFAVEALAKATYERLFRWLVHRINKALDRTKRQGASFIGILDIAGFEIFELNSFEQLCINYTNEKLQQLFNHTMFILEQEEYQREGIEWNFIDFGLDLQPCIDLIERPANPPGVLALLDEECWFPKATDKTFVEKLVQEQGTHSKFQKPRQLKDKADFCIIHYAGKVDYKADEWLMKNMDPLNDNVATLLHQSSDKFVAELWKDEIQNIQRACFYDNISGLHEPPVDRIVGLDQVTGITETAFGSAYKTKKGMFRTVGQLYKESLTKLMATLRNTNPNFVRCIIPNHEKRAGKLDPHLVLDQLRCNGVLEGIRICRQGFPNRIVFQEFRQRYEILTPNAIPKGFMDGKQACERMIRALELDPNLYRIGQSKIFFRAGVLAHLEEERDLKITDIIIFFQAVCRGYLARKAFAKKQQQLSALKILQRNCAAYLKLRHWQWWRVFTKVKPLLQVTRQEEELQAKDEELMKVKEKQTKVEAELEEMERKHQQVLEEKNILAEQLQAETELFAEAEEMRARLAAKKQELEEILHDLESRVEEEEERNQILQNEKKKMQGHIQDLEEQLDEEEGARQKLQLEKVTAEAKIKKMEEEILLLEDQNSKFLKEKKLMEDRIAECSSQLAEEEEKAKNLAKLKNKQEMMITDLEERLKKEEKTRQELEKAKRKLDGETTDLQDQIAELQAQIEELKIQLAKKEEELQAAVARGDEEAVQKNNALKVIRELQAQIAELQEDLESEKASRNKAEKQKRDLSEELEALKTELEDTLDTTAAQQELRTKREQEVAELKKAIEEETKNHEAQIQEIRQRHATALEELSEQLEQAKRFKANLEKNKQGLESDNKELACEVKVLQQVKAESEHKRKKLDAQVQELTAKVSEGERLRVELAEKANKLQNELDNVSSLLEEAEKKGIKFAKDAASLESQLQDTQELLQEETRQKLNLSSRIRQLEEEKNNLQEQQEEEEEARKNLEKQMLALQAQLAEAKKKVDDDVGTIEGLEETKKKLLKDVESLSQRLEEKALAYDKLEKTKNRLQQELDDLMVDLDHQRQIVSNLEKKQKKFDQMLAEEKNISARYAEERDRAEAEAREKETKALSLARALEEALEAKEEFERQNKQLRADMEDLMSSKDDVGKNVHELEKSKRTLEQQVEEMRTQLEELEDELQATEDAKLRLEVNMQAMKAQFDRDLQARDEQNEEKKRMLVKQVRELEAELEDERKQRALAVAAKKKLEMDLKDLEGQIEAANKARDEAIKQLRKLQAQMKDYQRELEEARASRDEIFAQSKESEKKLKSLEAEILQLQEEFAASERARRHAEQERDELADEIANSASGKSALLDEKRRLEARIAQLEEELEEEQSNMELLNERFRKTTLQVDTLNSELAGERSAAQKSENARQQLERQNKELKAKLQELEGSVKSKFKATISTLEAKIAQLEEQLEQEAKERAAANKLVRRTEKKLKEVFMQVEDERRHADQYKEQMEKANARMKQLKRQLEEAEEEATRANASRRKLQRELDDATEANEGLSREVSTLKNRLSPGHLPATRALGCFPVSHNHTTAHQQVKRHKTLKENPNQTNITCPFCNHQGLDIHLILNIHTVWNHLILNIHMVWNHLILNIHVVWIHLILNIHMVWMHLILNIHVVWIHFILNIHVVWIHLILNIHVVWIHLIPNIHVVWIHLIPNIHVVWIHLIPNIHVVWIHLIPNIHVVWIHLIPNIHVVWIHLILNIHMVWIHLIPNIHVVWIHLIPNIHVLWIHLIPNIHVVWQEVLTHYSPLVTGAFRTLHMPALQTEIHLPLGGLLLFCTEYSSDALPRLSGPCADPRNPWELIQGRWTVQAAVGSSGCHRSSPGPGSALRAKDSPSKLQAGEQGVQSPG</sequence>
<dbReference type="PROSITE" id="PS51456">
    <property type="entry name" value="MYOSIN_MOTOR"/>
    <property type="match status" value="1"/>
</dbReference>
<evidence type="ECO:0000313" key="13">
    <source>
        <dbReference type="EMBL" id="RMB95049.1"/>
    </source>
</evidence>
<evidence type="ECO:0008006" key="15">
    <source>
        <dbReference type="Google" id="ProtNLM"/>
    </source>
</evidence>
<name>A0A3M0J8D5_HIRRU</name>
<dbReference type="Gene3D" id="6.10.250.2420">
    <property type="match status" value="1"/>
</dbReference>
<keyword evidence="4" id="KW-0175">Coiled coil</keyword>
<dbReference type="GO" id="GO:0031032">
    <property type="term" value="P:actomyosin structure organization"/>
    <property type="evidence" value="ECO:0007669"/>
    <property type="project" value="TreeGrafter"/>
</dbReference>
<dbReference type="InterPro" id="IPR027417">
    <property type="entry name" value="P-loop_NTPase"/>
</dbReference>
<dbReference type="GO" id="GO:0051015">
    <property type="term" value="F:actin filament binding"/>
    <property type="evidence" value="ECO:0007669"/>
    <property type="project" value="InterPro"/>
</dbReference>
<dbReference type="GO" id="GO:0008360">
    <property type="term" value="P:regulation of cell shape"/>
    <property type="evidence" value="ECO:0007669"/>
    <property type="project" value="TreeGrafter"/>
</dbReference>
<dbReference type="FunFam" id="1.20.5.4820:FF:000002">
    <property type="entry name" value="Myosin heavy chain 10"/>
    <property type="match status" value="1"/>
</dbReference>
<dbReference type="GO" id="GO:0032982">
    <property type="term" value="C:myosin filament"/>
    <property type="evidence" value="ECO:0007669"/>
    <property type="project" value="TreeGrafter"/>
</dbReference>
<dbReference type="PANTHER" id="PTHR45615:SF24">
    <property type="entry name" value="MYOSIN-10"/>
    <property type="match status" value="1"/>
</dbReference>
<evidence type="ECO:0000256" key="8">
    <source>
        <dbReference type="PROSITE-ProRule" id="PRU00782"/>
    </source>
</evidence>
<dbReference type="InterPro" id="IPR004009">
    <property type="entry name" value="SH3_Myosin"/>
</dbReference>
<dbReference type="Gene3D" id="1.10.10.820">
    <property type="match status" value="1"/>
</dbReference>
<evidence type="ECO:0000256" key="9">
    <source>
        <dbReference type="SAM" id="MobiDB-lite"/>
    </source>
</evidence>
<keyword evidence="7 8" id="KW-0009">Actin-binding</keyword>
<dbReference type="FunFam" id="1.20.5.340:FF:000008">
    <property type="entry name" value="Myosin heavy chain 11"/>
    <property type="match status" value="1"/>
</dbReference>
<feature type="region of interest" description="Actin-binding" evidence="8">
    <location>
        <begin position="763"/>
        <end position="785"/>
    </location>
</feature>
<comment type="caution">
    <text evidence="13">The sequence shown here is derived from an EMBL/GenBank/DDBJ whole genome shotgun (WGS) entry which is preliminary data.</text>
</comment>
<keyword evidence="3 8" id="KW-0067">ATP-binding</keyword>
<dbReference type="InterPro" id="IPR002928">
    <property type="entry name" value="Myosin_tail"/>
</dbReference>
<dbReference type="Pfam" id="PF01576">
    <property type="entry name" value="Myosin_tail_1"/>
    <property type="match status" value="1"/>
</dbReference>
<dbReference type="OrthoDB" id="10254995at2759"/>
<dbReference type="STRING" id="333673.A0A3M0J8D5"/>
<dbReference type="Pfam" id="PF02736">
    <property type="entry name" value="Myosin_N"/>
    <property type="match status" value="1"/>
</dbReference>
<feature type="transmembrane region" description="Helical" evidence="10">
    <location>
        <begin position="2104"/>
        <end position="2123"/>
    </location>
</feature>
<dbReference type="InterPro" id="IPR036961">
    <property type="entry name" value="Kinesin_motor_dom_sf"/>
</dbReference>
<protein>
    <recommendedName>
        <fullName evidence="15">Myosin heavy chain 10</fullName>
    </recommendedName>
</protein>
<feature type="region of interest" description="Disordered" evidence="9">
    <location>
        <begin position="465"/>
        <end position="484"/>
    </location>
</feature>
<dbReference type="Proteomes" id="UP000269221">
    <property type="component" value="Unassembled WGS sequence"/>
</dbReference>
<dbReference type="Gene3D" id="1.20.5.340">
    <property type="match status" value="6"/>
</dbReference>
<dbReference type="SUPFAM" id="SSF50084">
    <property type="entry name" value="Myosin S1 fragment, N-terminal domain"/>
    <property type="match status" value="1"/>
</dbReference>
<dbReference type="GO" id="GO:0000281">
    <property type="term" value="P:mitotic cytokinesis"/>
    <property type="evidence" value="ECO:0007669"/>
    <property type="project" value="TreeGrafter"/>
</dbReference>
<dbReference type="GO" id="GO:0000146">
    <property type="term" value="F:microfilament motor activity"/>
    <property type="evidence" value="ECO:0007669"/>
    <property type="project" value="TreeGrafter"/>
</dbReference>
<feature type="transmembrane region" description="Helical" evidence="10">
    <location>
        <begin position="2130"/>
        <end position="2154"/>
    </location>
</feature>
<keyword evidence="14" id="KW-1185">Reference proteome</keyword>
<dbReference type="GO" id="GO:0005524">
    <property type="term" value="F:ATP binding"/>
    <property type="evidence" value="ECO:0007669"/>
    <property type="project" value="UniProtKB-UniRule"/>
</dbReference>
<evidence type="ECO:0000313" key="14">
    <source>
        <dbReference type="Proteomes" id="UP000269221"/>
    </source>
</evidence>
<evidence type="ECO:0000256" key="3">
    <source>
        <dbReference type="ARBA" id="ARBA00022840"/>
    </source>
</evidence>
<evidence type="ECO:0000256" key="6">
    <source>
        <dbReference type="ARBA" id="ARBA00023175"/>
    </source>
</evidence>
<dbReference type="GO" id="GO:0005737">
    <property type="term" value="C:cytoplasm"/>
    <property type="evidence" value="ECO:0007669"/>
    <property type="project" value="TreeGrafter"/>
</dbReference>
<feature type="region of interest" description="Disordered" evidence="9">
    <location>
        <begin position="2333"/>
        <end position="2368"/>
    </location>
</feature>
<dbReference type="Gene3D" id="3.40.850.10">
    <property type="entry name" value="Kinesin motor domain"/>
    <property type="match status" value="3"/>
</dbReference>
<evidence type="ECO:0000256" key="5">
    <source>
        <dbReference type="ARBA" id="ARBA00023123"/>
    </source>
</evidence>
<dbReference type="PROSITE" id="PS51844">
    <property type="entry name" value="SH3_LIKE"/>
    <property type="match status" value="1"/>
</dbReference>
<evidence type="ECO:0000259" key="11">
    <source>
        <dbReference type="PROSITE" id="PS51456"/>
    </source>
</evidence>
<dbReference type="FunFam" id="1.20.5.340:FF:000017">
    <property type="entry name" value="myosin-10 isoform X2"/>
    <property type="match status" value="1"/>
</dbReference>
<dbReference type="SMART" id="SM00242">
    <property type="entry name" value="MYSc"/>
    <property type="match status" value="1"/>
</dbReference>
<dbReference type="PRINTS" id="PR00193">
    <property type="entry name" value="MYOSINHEAVY"/>
</dbReference>
<feature type="binding site" evidence="8">
    <location>
        <begin position="241"/>
        <end position="248"/>
    </location>
    <ligand>
        <name>ATP</name>
        <dbReference type="ChEBI" id="CHEBI:30616"/>
    </ligand>
</feature>
<dbReference type="InterPro" id="IPR008989">
    <property type="entry name" value="Myosin_S1_N"/>
</dbReference>
<accession>A0A3M0J8D5</accession>
<evidence type="ECO:0000256" key="4">
    <source>
        <dbReference type="ARBA" id="ARBA00023054"/>
    </source>
</evidence>
<dbReference type="Pfam" id="PF00063">
    <property type="entry name" value="Myosin_head"/>
    <property type="match status" value="3"/>
</dbReference>
<keyword evidence="10" id="KW-0812">Transmembrane</keyword>
<evidence type="ECO:0000256" key="7">
    <source>
        <dbReference type="ARBA" id="ARBA00023203"/>
    </source>
</evidence>
<dbReference type="FunFam" id="1.20.5.340:FF:000009">
    <property type="entry name" value="myosin-11 isoform X2"/>
    <property type="match status" value="1"/>
</dbReference>
<evidence type="ECO:0000259" key="12">
    <source>
        <dbReference type="PROSITE" id="PS51844"/>
    </source>
</evidence>
<evidence type="ECO:0000256" key="2">
    <source>
        <dbReference type="ARBA" id="ARBA00022741"/>
    </source>
</evidence>
<dbReference type="GO" id="GO:0016460">
    <property type="term" value="C:myosin II complex"/>
    <property type="evidence" value="ECO:0007669"/>
    <property type="project" value="TreeGrafter"/>
</dbReference>
<comment type="similarity">
    <text evidence="1 8">Belongs to the TRAFAC class myosin-kinesin ATPase superfamily. Myosin family.</text>
</comment>
<keyword evidence="10" id="KW-1133">Transmembrane helix</keyword>
<keyword evidence="6 8" id="KW-0505">Motor protein</keyword>
<feature type="region of interest" description="Disordered" evidence="9">
    <location>
        <begin position="1987"/>
        <end position="2031"/>
    </location>
</feature>
<proteinExistence type="inferred from homology"/>
<evidence type="ECO:0000256" key="1">
    <source>
        <dbReference type="ARBA" id="ARBA00008314"/>
    </source>
</evidence>
<dbReference type="InterPro" id="IPR001609">
    <property type="entry name" value="Myosin_head_motor_dom-like"/>
</dbReference>
<dbReference type="SMART" id="SM00015">
    <property type="entry name" value="IQ"/>
    <property type="match status" value="1"/>
</dbReference>
<dbReference type="Pfam" id="PF00612">
    <property type="entry name" value="IQ"/>
    <property type="match status" value="1"/>
</dbReference>